<dbReference type="RefSeq" id="WP_322809475.1">
    <property type="nucleotide sequence ID" value="NZ_JAVBVO010000004.1"/>
</dbReference>
<gene>
    <name evidence="3" type="ORF">RAK27_14500</name>
</gene>
<organism evidence="3 4">
    <name type="scientific">Carnobacterium maltaromaticum</name>
    <name type="common">Carnobacterium piscicola</name>
    <dbReference type="NCBI Taxonomy" id="2751"/>
    <lineage>
        <taxon>Bacteria</taxon>
        <taxon>Bacillati</taxon>
        <taxon>Bacillota</taxon>
        <taxon>Bacilli</taxon>
        <taxon>Lactobacillales</taxon>
        <taxon>Carnobacteriaceae</taxon>
        <taxon>Carnobacterium</taxon>
    </lineage>
</organism>
<keyword evidence="1" id="KW-0238">DNA-binding</keyword>
<dbReference type="InterPro" id="IPR010982">
    <property type="entry name" value="Lambda_DNA-bd_dom_sf"/>
</dbReference>
<dbReference type="SUPFAM" id="SSF47413">
    <property type="entry name" value="lambda repressor-like DNA-binding domains"/>
    <property type="match status" value="1"/>
</dbReference>
<feature type="domain" description="HTH cro/C1-type" evidence="2">
    <location>
        <begin position="7"/>
        <end position="61"/>
    </location>
</feature>
<dbReference type="AlphaFoldDB" id="A0AAW9K6P1"/>
<dbReference type="PANTHER" id="PTHR46558:SF11">
    <property type="entry name" value="HTH-TYPE TRANSCRIPTIONAL REGULATOR XRE"/>
    <property type="match status" value="1"/>
</dbReference>
<evidence type="ECO:0000256" key="1">
    <source>
        <dbReference type="ARBA" id="ARBA00023125"/>
    </source>
</evidence>
<dbReference type="GO" id="GO:0003677">
    <property type="term" value="F:DNA binding"/>
    <property type="evidence" value="ECO:0007669"/>
    <property type="project" value="UniProtKB-KW"/>
</dbReference>
<dbReference type="Gene3D" id="1.10.260.40">
    <property type="entry name" value="lambda repressor-like DNA-binding domains"/>
    <property type="match status" value="1"/>
</dbReference>
<name>A0AAW9K6P1_CARML</name>
<accession>A0AAW9K6P1</accession>
<dbReference type="Pfam" id="PF01381">
    <property type="entry name" value="HTH_3"/>
    <property type="match status" value="1"/>
</dbReference>
<dbReference type="EMBL" id="JAVBVO010000004">
    <property type="protein sequence ID" value="MDZ5759869.1"/>
    <property type="molecule type" value="Genomic_DNA"/>
</dbReference>
<dbReference type="PROSITE" id="PS50943">
    <property type="entry name" value="HTH_CROC1"/>
    <property type="match status" value="1"/>
</dbReference>
<evidence type="ECO:0000259" key="2">
    <source>
        <dbReference type="PROSITE" id="PS50943"/>
    </source>
</evidence>
<dbReference type="SMART" id="SM00530">
    <property type="entry name" value="HTH_XRE"/>
    <property type="match status" value="1"/>
</dbReference>
<reference evidence="3" key="1">
    <citation type="submission" date="2023-08" db="EMBL/GenBank/DDBJ databases">
        <title>Genomic characterization of piscicolin 126 produced by Carnobacterium maltaromaticum CM22 strain isolated from salmon (Salmo salar).</title>
        <authorList>
            <person name="Gonzalez-Gragera E."/>
            <person name="Garcia-Lopez J.D."/>
            <person name="Teso-Perez C."/>
            <person name="Gimenez-Hernandez I."/>
            <person name="Peralta-Sanchez J.M."/>
            <person name="Valdivia E."/>
            <person name="Montalban-Lopez M."/>
            <person name="Martin-Platero A.M."/>
            <person name="Banos A."/>
            <person name="Martinez-Bueno M."/>
        </authorList>
    </citation>
    <scope>NUCLEOTIDE SEQUENCE</scope>
    <source>
        <strain evidence="3">CM22</strain>
    </source>
</reference>
<sequence length="268" mass="30548">MCVGDEIKKLRMQKGISQKELADLLLISRQTISKWELGKSVPELVYIIQLADYFNVTLDQLVGRKPQTFLQKYFGQKENGGDETMKTINTEGSNFYSSFSNDIKGLLKKGKRIAALVGIDDKEYPQGYIKHSAGTPNCVLSINENGIEIMQLGKNIGLFMNNQKELLYRFDYEEINSIELSIKKVTDILGGRYVLFINLETNKDNCILKFWIDSLKPAILIWNSPKLATVNKIVSDKLASILSMNHLETIYEDIEKGLDELPYFMDNK</sequence>
<dbReference type="Proteomes" id="UP001290462">
    <property type="component" value="Unassembled WGS sequence"/>
</dbReference>
<dbReference type="CDD" id="cd00093">
    <property type="entry name" value="HTH_XRE"/>
    <property type="match status" value="1"/>
</dbReference>
<proteinExistence type="predicted"/>
<dbReference type="InterPro" id="IPR001387">
    <property type="entry name" value="Cro/C1-type_HTH"/>
</dbReference>
<comment type="caution">
    <text evidence="3">The sequence shown here is derived from an EMBL/GenBank/DDBJ whole genome shotgun (WGS) entry which is preliminary data.</text>
</comment>
<evidence type="ECO:0000313" key="4">
    <source>
        <dbReference type="Proteomes" id="UP001290462"/>
    </source>
</evidence>
<protein>
    <submittedName>
        <fullName evidence="3">Helix-turn-helix transcriptional regulator</fullName>
    </submittedName>
</protein>
<evidence type="ECO:0000313" key="3">
    <source>
        <dbReference type="EMBL" id="MDZ5759869.1"/>
    </source>
</evidence>
<dbReference type="PANTHER" id="PTHR46558">
    <property type="entry name" value="TRACRIPTIONAL REGULATORY PROTEIN-RELATED-RELATED"/>
    <property type="match status" value="1"/>
</dbReference>